<dbReference type="AlphaFoldDB" id="A0A842HY25"/>
<keyword evidence="3" id="KW-1185">Reference proteome</keyword>
<keyword evidence="1" id="KW-0732">Signal</keyword>
<gene>
    <name evidence="2" type="ORF">H6P80_08985</name>
</gene>
<sequence length="235" mass="24564">MRFAAFLPLSLALILPLAACQSPADAPADPVEDATLAESRDMIAPTDFAALELGGIIQGPLGPEVEASLVAAGVALGDIASRVQCPGDLDPCDPGTAPEGTIYTYIYEVRPGFDGPNDPPFEMPEELRPVERATSFALTFPAYGFTGVAGYSVYDAESVLADGFTATISCVDNRIVWTIPEESEWGTGETITFFWQSTQPPSGPTGEYRFTADGAEATGMGPMPSEGGAIAAVCE</sequence>
<dbReference type="Proteomes" id="UP000564378">
    <property type="component" value="Unassembled WGS sequence"/>
</dbReference>
<comment type="caution">
    <text evidence="2">The sequence shown here is derived from an EMBL/GenBank/DDBJ whole genome shotgun (WGS) entry which is preliminary data.</text>
</comment>
<name>A0A842HY25_9SPHN</name>
<reference evidence="2 3" key="1">
    <citation type="submission" date="2020-08" db="EMBL/GenBank/DDBJ databases">
        <title>Draft genome sequence of Parasphingopyxis sp. GrpM-11.</title>
        <authorList>
            <person name="Oh J."/>
            <person name="Roh D.-H."/>
        </authorList>
    </citation>
    <scope>NUCLEOTIDE SEQUENCE [LARGE SCALE GENOMIC DNA]</scope>
    <source>
        <strain evidence="2 3">GrpM-11</strain>
    </source>
</reference>
<dbReference type="RefSeq" id="WP_185801070.1">
    <property type="nucleotide sequence ID" value="NZ_JACJVJ010000002.1"/>
</dbReference>
<protein>
    <recommendedName>
        <fullName evidence="4">Lipoprotein</fullName>
    </recommendedName>
</protein>
<evidence type="ECO:0008006" key="4">
    <source>
        <dbReference type="Google" id="ProtNLM"/>
    </source>
</evidence>
<organism evidence="2 3">
    <name type="scientific">Parasphingopyxis marina</name>
    <dbReference type="NCBI Taxonomy" id="2761622"/>
    <lineage>
        <taxon>Bacteria</taxon>
        <taxon>Pseudomonadati</taxon>
        <taxon>Pseudomonadota</taxon>
        <taxon>Alphaproteobacteria</taxon>
        <taxon>Sphingomonadales</taxon>
        <taxon>Sphingomonadaceae</taxon>
        <taxon>Parasphingopyxis</taxon>
    </lineage>
</organism>
<proteinExistence type="predicted"/>
<evidence type="ECO:0000256" key="1">
    <source>
        <dbReference type="SAM" id="SignalP"/>
    </source>
</evidence>
<feature type="chain" id="PRO_5032582981" description="Lipoprotein" evidence="1">
    <location>
        <begin position="25"/>
        <end position="235"/>
    </location>
</feature>
<feature type="signal peptide" evidence="1">
    <location>
        <begin position="1"/>
        <end position="24"/>
    </location>
</feature>
<accession>A0A842HY25</accession>
<evidence type="ECO:0000313" key="3">
    <source>
        <dbReference type="Proteomes" id="UP000564378"/>
    </source>
</evidence>
<dbReference type="EMBL" id="JACJVJ010000002">
    <property type="protein sequence ID" value="MBC2777755.1"/>
    <property type="molecule type" value="Genomic_DNA"/>
</dbReference>
<evidence type="ECO:0000313" key="2">
    <source>
        <dbReference type="EMBL" id="MBC2777755.1"/>
    </source>
</evidence>